<dbReference type="PANTHER" id="PTHR43280:SF28">
    <property type="entry name" value="HTH-TYPE TRANSCRIPTIONAL ACTIVATOR RHAS"/>
    <property type="match status" value="1"/>
</dbReference>
<dbReference type="Gene3D" id="3.40.50.2300">
    <property type="match status" value="1"/>
</dbReference>
<feature type="domain" description="Response regulatory" evidence="6">
    <location>
        <begin position="1"/>
        <end position="117"/>
    </location>
</feature>
<dbReference type="SMART" id="SM00342">
    <property type="entry name" value="HTH_ARAC"/>
    <property type="match status" value="1"/>
</dbReference>
<dbReference type="InterPro" id="IPR018060">
    <property type="entry name" value="HTH_AraC"/>
</dbReference>
<sequence length="540" mass="62179">MLIVDDEKLILDGLYELFLEMEGHRLELYKASTALEALKTMSEKRFDILLTDIKMPKMSGLELGDRVKQSWPECKLIFLTGFDEFNYIHHAIKQGAENYVLKSEGDEAILEVVRKSIALLDEQQKMGMLIKQAREIQREQVAHHRAIYLSDLLDGMLSQSEFNQLTLEGLGIRLSMDSPIAMAIARMDLASSKMRLPEKDLLFTALHSVNVRLLSPYLKFTDVSYSREYYVIFIQDRDNSFQTLEGLMTFLHGSIETIQQTVEKSTGYTFSFALTEKAIEWNDVAKQFIVLKAFLSRYFDAKQIIVTDKNVQSKVKQYEDDVRGFIEVFHKRANALDTYIESGRKDEVQMILTELASFTEWEAIDEMRYLELYYSVALRMLSSANKIGLDRDSTAAPHLIKLLQPSSFHSRKEGLDLLQHIVNLFHHYHAEQSSKMRVDVLGTIIQYIVDHLDGDLSVTKLAEQVYLNPDYLSRMFKQSKGLTITEYIAALKVQKAKEMLSDPRMLVQDIAKTLGFTSAGYFSRFFKKETGQTPQEFRTT</sequence>
<evidence type="ECO:0000259" key="5">
    <source>
        <dbReference type="PROSITE" id="PS01124"/>
    </source>
</evidence>
<feature type="modified residue" description="4-aspartylphosphate" evidence="4">
    <location>
        <position position="52"/>
    </location>
</feature>
<dbReference type="InterPro" id="IPR001789">
    <property type="entry name" value="Sig_transdc_resp-reg_receiver"/>
</dbReference>
<evidence type="ECO:0000313" key="8">
    <source>
        <dbReference type="Proteomes" id="UP000518605"/>
    </source>
</evidence>
<gene>
    <name evidence="7" type="ORF">FHS16_005910</name>
</gene>
<dbReference type="InterPro" id="IPR009057">
    <property type="entry name" value="Homeodomain-like_sf"/>
</dbReference>
<keyword evidence="2" id="KW-0238">DNA-binding</keyword>
<keyword evidence="8" id="KW-1185">Reference proteome</keyword>
<dbReference type="Proteomes" id="UP000518605">
    <property type="component" value="Unassembled WGS sequence"/>
</dbReference>
<name>A0A7W5CF71_9BACL</name>
<keyword evidence="3" id="KW-0804">Transcription</keyword>
<dbReference type="SUPFAM" id="SSF46689">
    <property type="entry name" value="Homeodomain-like"/>
    <property type="match status" value="2"/>
</dbReference>
<organism evidence="7 8">
    <name type="scientific">Paenibacillus endophyticus</name>
    <dbReference type="NCBI Taxonomy" id="1294268"/>
    <lineage>
        <taxon>Bacteria</taxon>
        <taxon>Bacillati</taxon>
        <taxon>Bacillota</taxon>
        <taxon>Bacilli</taxon>
        <taxon>Bacillales</taxon>
        <taxon>Paenibacillaceae</taxon>
        <taxon>Paenibacillus</taxon>
    </lineage>
</organism>
<feature type="domain" description="HTH araC/xylS-type" evidence="5">
    <location>
        <begin position="442"/>
        <end position="540"/>
    </location>
</feature>
<dbReference type="Pfam" id="PF12833">
    <property type="entry name" value="HTH_18"/>
    <property type="match status" value="1"/>
</dbReference>
<dbReference type="EMBL" id="JACHXW010000029">
    <property type="protein sequence ID" value="MBB3155794.1"/>
    <property type="molecule type" value="Genomic_DNA"/>
</dbReference>
<evidence type="ECO:0000256" key="1">
    <source>
        <dbReference type="ARBA" id="ARBA00023015"/>
    </source>
</evidence>
<dbReference type="PANTHER" id="PTHR43280">
    <property type="entry name" value="ARAC-FAMILY TRANSCRIPTIONAL REGULATOR"/>
    <property type="match status" value="1"/>
</dbReference>
<dbReference type="GO" id="GO:0043565">
    <property type="term" value="F:sequence-specific DNA binding"/>
    <property type="evidence" value="ECO:0007669"/>
    <property type="project" value="InterPro"/>
</dbReference>
<dbReference type="RefSeq" id="WP_183570791.1">
    <property type="nucleotide sequence ID" value="NZ_CBCSLB010000029.1"/>
</dbReference>
<keyword evidence="1" id="KW-0805">Transcription regulation</keyword>
<dbReference type="PRINTS" id="PR00032">
    <property type="entry name" value="HTHARAC"/>
</dbReference>
<dbReference type="PROSITE" id="PS50110">
    <property type="entry name" value="RESPONSE_REGULATORY"/>
    <property type="match status" value="1"/>
</dbReference>
<evidence type="ECO:0000256" key="3">
    <source>
        <dbReference type="ARBA" id="ARBA00023163"/>
    </source>
</evidence>
<dbReference type="Gene3D" id="1.10.10.60">
    <property type="entry name" value="Homeodomain-like"/>
    <property type="match status" value="2"/>
</dbReference>
<dbReference type="AlphaFoldDB" id="A0A7W5CF71"/>
<dbReference type="Pfam" id="PF00072">
    <property type="entry name" value="Response_reg"/>
    <property type="match status" value="1"/>
</dbReference>
<dbReference type="PROSITE" id="PS01124">
    <property type="entry name" value="HTH_ARAC_FAMILY_2"/>
    <property type="match status" value="1"/>
</dbReference>
<dbReference type="SMART" id="SM00448">
    <property type="entry name" value="REC"/>
    <property type="match status" value="1"/>
</dbReference>
<evidence type="ECO:0000256" key="4">
    <source>
        <dbReference type="PROSITE-ProRule" id="PRU00169"/>
    </source>
</evidence>
<proteinExistence type="predicted"/>
<dbReference type="InterPro" id="IPR011006">
    <property type="entry name" value="CheY-like_superfamily"/>
</dbReference>
<dbReference type="CDD" id="cd17536">
    <property type="entry name" value="REC_YesN-like"/>
    <property type="match status" value="1"/>
</dbReference>
<comment type="caution">
    <text evidence="7">The sequence shown here is derived from an EMBL/GenBank/DDBJ whole genome shotgun (WGS) entry which is preliminary data.</text>
</comment>
<keyword evidence="4" id="KW-0597">Phosphoprotein</keyword>
<reference evidence="7 8" key="1">
    <citation type="submission" date="2020-08" db="EMBL/GenBank/DDBJ databases">
        <title>Genomic Encyclopedia of Type Strains, Phase III (KMG-III): the genomes of soil and plant-associated and newly described type strains.</title>
        <authorList>
            <person name="Whitman W."/>
        </authorList>
    </citation>
    <scope>NUCLEOTIDE SEQUENCE [LARGE SCALE GENOMIC DNA]</scope>
    <source>
        <strain evidence="7 8">CECT 8234</strain>
    </source>
</reference>
<evidence type="ECO:0000313" key="7">
    <source>
        <dbReference type="EMBL" id="MBB3155794.1"/>
    </source>
</evidence>
<protein>
    <submittedName>
        <fullName evidence="7">Two-component system response regulator YesN</fullName>
    </submittedName>
</protein>
<evidence type="ECO:0000259" key="6">
    <source>
        <dbReference type="PROSITE" id="PS50110"/>
    </source>
</evidence>
<dbReference type="InterPro" id="IPR020449">
    <property type="entry name" value="Tscrpt_reg_AraC-type_HTH"/>
</dbReference>
<dbReference type="GO" id="GO:0003700">
    <property type="term" value="F:DNA-binding transcription factor activity"/>
    <property type="evidence" value="ECO:0007669"/>
    <property type="project" value="InterPro"/>
</dbReference>
<dbReference type="SUPFAM" id="SSF52172">
    <property type="entry name" value="CheY-like"/>
    <property type="match status" value="1"/>
</dbReference>
<evidence type="ECO:0000256" key="2">
    <source>
        <dbReference type="ARBA" id="ARBA00023125"/>
    </source>
</evidence>
<accession>A0A7W5CF71</accession>
<dbReference type="GO" id="GO:0000160">
    <property type="term" value="P:phosphorelay signal transduction system"/>
    <property type="evidence" value="ECO:0007669"/>
    <property type="project" value="InterPro"/>
</dbReference>